<protein>
    <recommendedName>
        <fullName evidence="3">Transcriptional regulator TetR C-terminal Proteobacteria type domain-containing protein</fullName>
    </recommendedName>
</protein>
<organism evidence="1 2">
    <name type="scientific">Mesorhizobium mediterraneum</name>
    <dbReference type="NCBI Taxonomy" id="43617"/>
    <lineage>
        <taxon>Bacteria</taxon>
        <taxon>Pseudomonadati</taxon>
        <taxon>Pseudomonadota</taxon>
        <taxon>Alphaproteobacteria</taxon>
        <taxon>Hyphomicrobiales</taxon>
        <taxon>Phyllobacteriaceae</taxon>
        <taxon>Mesorhizobium</taxon>
    </lineage>
</organism>
<gene>
    <name evidence="1" type="ORF">CIT25_11420</name>
</gene>
<evidence type="ECO:0000313" key="2">
    <source>
        <dbReference type="Proteomes" id="UP000216215"/>
    </source>
</evidence>
<dbReference type="EMBL" id="NPKI01000015">
    <property type="protein sequence ID" value="PAQ02014.1"/>
    <property type="molecule type" value="Genomic_DNA"/>
</dbReference>
<sequence>MLHCADLITGNIKKLDKGRVVVSEQVTAWLLSESLARHLFTVAVEAPLRPDDRERLAWASEIIENNLKLPGN</sequence>
<evidence type="ECO:0008006" key="3">
    <source>
        <dbReference type="Google" id="ProtNLM"/>
    </source>
</evidence>
<reference evidence="2" key="1">
    <citation type="submission" date="2017-08" db="EMBL/GenBank/DDBJ databases">
        <title>Mesorhizobium wenxinae sp. nov., a novel rhizobial species isolated from root nodules of chickpea (Cicer arietinum L.).</title>
        <authorList>
            <person name="Zhang J."/>
        </authorList>
    </citation>
    <scope>NUCLEOTIDE SEQUENCE [LARGE SCALE GENOMIC DNA]</scope>
    <source>
        <strain evidence="2">USDA 3392</strain>
    </source>
</reference>
<keyword evidence="2" id="KW-1185">Reference proteome</keyword>
<accession>A0AB36RAV9</accession>
<comment type="caution">
    <text evidence="1">The sequence shown here is derived from an EMBL/GenBank/DDBJ whole genome shotgun (WGS) entry which is preliminary data.</text>
</comment>
<dbReference type="AlphaFoldDB" id="A0AB36RAV9"/>
<dbReference type="Proteomes" id="UP000216215">
    <property type="component" value="Unassembled WGS sequence"/>
</dbReference>
<name>A0AB36RAV9_9HYPH</name>
<evidence type="ECO:0000313" key="1">
    <source>
        <dbReference type="EMBL" id="PAQ02014.1"/>
    </source>
</evidence>
<proteinExistence type="predicted"/>